<accession>A0A7X0DDN0</accession>
<sequence length="81" mass="8970">MMANPPRRPQNPMDAAEALFRKRLSKPAVPAVERPALPEAKELVTIKLDSAVIEHFQKDGPGWQDRINEVLRAAVAIDTGE</sequence>
<dbReference type="EMBL" id="JACHEJ010000008">
    <property type="protein sequence ID" value="MBB6181098.1"/>
    <property type="molecule type" value="Genomic_DNA"/>
</dbReference>
<dbReference type="InterPro" id="IPR025528">
    <property type="entry name" value="BrnA_antitoxin"/>
</dbReference>
<evidence type="ECO:0000313" key="2">
    <source>
        <dbReference type="Proteomes" id="UP000535501"/>
    </source>
</evidence>
<comment type="caution">
    <text evidence="1">The sequence shown here is derived from an EMBL/GenBank/DDBJ whole genome shotgun (WGS) entry which is preliminary data.</text>
</comment>
<protein>
    <submittedName>
        <fullName evidence="1">Uncharacterized protein (DUF4415 family)</fullName>
    </submittedName>
</protein>
<evidence type="ECO:0000313" key="1">
    <source>
        <dbReference type="EMBL" id="MBB6181098.1"/>
    </source>
</evidence>
<dbReference type="Pfam" id="PF14384">
    <property type="entry name" value="BrnA_antitoxin"/>
    <property type="match status" value="1"/>
</dbReference>
<reference evidence="1 2" key="1">
    <citation type="submission" date="2020-08" db="EMBL/GenBank/DDBJ databases">
        <title>Genomic Encyclopedia of Type Strains, Phase IV (KMG-IV): sequencing the most valuable type-strain genomes for metagenomic binning, comparative biology and taxonomic classification.</title>
        <authorList>
            <person name="Goeker M."/>
        </authorList>
    </citation>
    <scope>NUCLEOTIDE SEQUENCE [LARGE SCALE GENOMIC DNA]</scope>
    <source>
        <strain evidence="1 2">DSM 102134</strain>
    </source>
</reference>
<gene>
    <name evidence="1" type="ORF">HNQ75_003083</name>
</gene>
<keyword evidence="2" id="KW-1185">Reference proteome</keyword>
<dbReference type="AlphaFoldDB" id="A0A7X0DDN0"/>
<name>A0A7X0DDN0_9HYPH</name>
<dbReference type="Proteomes" id="UP000535501">
    <property type="component" value="Unassembled WGS sequence"/>
</dbReference>
<proteinExistence type="predicted"/>
<organism evidence="1 2">
    <name type="scientific">Pseudorhizobium flavum</name>
    <dbReference type="NCBI Taxonomy" id="1335061"/>
    <lineage>
        <taxon>Bacteria</taxon>
        <taxon>Pseudomonadati</taxon>
        <taxon>Pseudomonadota</taxon>
        <taxon>Alphaproteobacteria</taxon>
        <taxon>Hyphomicrobiales</taxon>
        <taxon>Rhizobiaceae</taxon>
        <taxon>Rhizobium/Agrobacterium group</taxon>
        <taxon>Pseudorhizobium</taxon>
    </lineage>
</organism>